<protein>
    <submittedName>
        <fullName evidence="1">Uncharacterized protein</fullName>
    </submittedName>
</protein>
<dbReference type="Proteomes" id="UP000807025">
    <property type="component" value="Unassembled WGS sequence"/>
</dbReference>
<comment type="caution">
    <text evidence="1">The sequence shown here is derived from an EMBL/GenBank/DDBJ whole genome shotgun (WGS) entry which is preliminary data.</text>
</comment>
<organism evidence="1 2">
    <name type="scientific">Pleurotus eryngii</name>
    <name type="common">Boletus of the steppes</name>
    <dbReference type="NCBI Taxonomy" id="5323"/>
    <lineage>
        <taxon>Eukaryota</taxon>
        <taxon>Fungi</taxon>
        <taxon>Dikarya</taxon>
        <taxon>Basidiomycota</taxon>
        <taxon>Agaricomycotina</taxon>
        <taxon>Agaricomycetes</taxon>
        <taxon>Agaricomycetidae</taxon>
        <taxon>Agaricales</taxon>
        <taxon>Pleurotineae</taxon>
        <taxon>Pleurotaceae</taxon>
        <taxon>Pleurotus</taxon>
    </lineage>
</organism>
<name>A0A9P5ZGW2_PLEER</name>
<proteinExistence type="predicted"/>
<reference evidence="1" key="1">
    <citation type="submission" date="2020-11" db="EMBL/GenBank/DDBJ databases">
        <authorList>
            <consortium name="DOE Joint Genome Institute"/>
            <person name="Ahrendt S."/>
            <person name="Riley R."/>
            <person name="Andreopoulos W."/>
            <person name="Labutti K."/>
            <person name="Pangilinan J."/>
            <person name="Ruiz-Duenas F.J."/>
            <person name="Barrasa J.M."/>
            <person name="Sanchez-Garcia M."/>
            <person name="Camarero S."/>
            <person name="Miyauchi S."/>
            <person name="Serrano A."/>
            <person name="Linde D."/>
            <person name="Babiker R."/>
            <person name="Drula E."/>
            <person name="Ayuso-Fernandez I."/>
            <person name="Pacheco R."/>
            <person name="Padilla G."/>
            <person name="Ferreira P."/>
            <person name="Barriuso J."/>
            <person name="Kellner H."/>
            <person name="Castanera R."/>
            <person name="Alfaro M."/>
            <person name="Ramirez L."/>
            <person name="Pisabarro A.G."/>
            <person name="Kuo A."/>
            <person name="Tritt A."/>
            <person name="Lipzen A."/>
            <person name="He G."/>
            <person name="Yan M."/>
            <person name="Ng V."/>
            <person name="Cullen D."/>
            <person name="Martin F."/>
            <person name="Rosso M.-N."/>
            <person name="Henrissat B."/>
            <person name="Hibbett D."/>
            <person name="Martinez A.T."/>
            <person name="Grigoriev I.V."/>
        </authorList>
    </citation>
    <scope>NUCLEOTIDE SEQUENCE</scope>
    <source>
        <strain evidence="1">ATCC 90797</strain>
    </source>
</reference>
<keyword evidence="2" id="KW-1185">Reference proteome</keyword>
<sequence length="168" mass="18992">MLLTSAEPAFATFYVLAPTSHLRKGDYAFPRYMTCSVVRDAPKNREDRGLRTCRLLFDTFGPKMSRSYGNPPSLQRSAWLAVYVVRSKSYKDLPPSALHFHLWPADFTHFRARSKVSASRAECEPNEGDHEERTRELANPRCVLSAKCQTRGGSRRLGLVSLSVKGVR</sequence>
<evidence type="ECO:0000313" key="2">
    <source>
        <dbReference type="Proteomes" id="UP000807025"/>
    </source>
</evidence>
<evidence type="ECO:0000313" key="1">
    <source>
        <dbReference type="EMBL" id="KAF9486890.1"/>
    </source>
</evidence>
<gene>
    <name evidence="1" type="ORF">BDN71DRAFT_1459075</name>
</gene>
<dbReference type="AlphaFoldDB" id="A0A9P5ZGW2"/>
<dbReference type="EMBL" id="MU154867">
    <property type="protein sequence ID" value="KAF9486890.1"/>
    <property type="molecule type" value="Genomic_DNA"/>
</dbReference>
<accession>A0A9P5ZGW2</accession>